<gene>
    <name evidence="5" type="primary">HSH2D</name>
</gene>
<proteinExistence type="predicted"/>
<name>A0A8C5FHE3_GADMO</name>
<sequence length="222" mass="25431">MDVNHFYGDNRRTSIPWFNQSQWDTVPEWFHGVTSRKDAEALLMCKPPGYFLVRVGESRNGFTLSYRATDRCRHFMIDALQDGNYTLTGESTRHRSLQDLVDFHSRTPIMPFNEALTVPCIKVRKTRNTCNHISLIDFNAIFPSTEQSAAQDKRAEPNPNPNPKFLAMPSQVKVMALFRKKKRESQESPQPAEADPSGAPRRADDALPEEYLHPPPYAPGYY</sequence>
<keyword evidence="6" id="KW-1185">Reference proteome</keyword>
<dbReference type="AlphaFoldDB" id="A0A8C5FHE3"/>
<dbReference type="PANTHER" id="PTHR14388">
    <property type="entry name" value="T CELL-SPECIFIC ADAPTER PROTEIN TSAD"/>
    <property type="match status" value="1"/>
</dbReference>
<organism evidence="5 6">
    <name type="scientific">Gadus morhua</name>
    <name type="common">Atlantic cod</name>
    <dbReference type="NCBI Taxonomy" id="8049"/>
    <lineage>
        <taxon>Eukaryota</taxon>
        <taxon>Metazoa</taxon>
        <taxon>Chordata</taxon>
        <taxon>Craniata</taxon>
        <taxon>Vertebrata</taxon>
        <taxon>Euteleostomi</taxon>
        <taxon>Actinopterygii</taxon>
        <taxon>Neopterygii</taxon>
        <taxon>Teleostei</taxon>
        <taxon>Neoteleostei</taxon>
        <taxon>Acanthomorphata</taxon>
        <taxon>Zeiogadaria</taxon>
        <taxon>Gadariae</taxon>
        <taxon>Gadiformes</taxon>
        <taxon>Gadoidei</taxon>
        <taxon>Gadidae</taxon>
        <taxon>Gadus</taxon>
    </lineage>
</organism>
<feature type="domain" description="SH2" evidence="4">
    <location>
        <begin position="29"/>
        <end position="120"/>
    </location>
</feature>
<dbReference type="Ensembl" id="ENSGMOT00000034865.1">
    <property type="protein sequence ID" value="ENSGMOP00000036751.1"/>
    <property type="gene ID" value="ENSGMOG00000033184.1"/>
</dbReference>
<feature type="compositionally biased region" description="Pro residues" evidence="3">
    <location>
        <begin position="213"/>
        <end position="222"/>
    </location>
</feature>
<feature type="region of interest" description="Disordered" evidence="3">
    <location>
        <begin position="177"/>
        <end position="222"/>
    </location>
</feature>
<dbReference type="PANTHER" id="PTHR14388:SF3">
    <property type="entry name" value="HEMATOPOIETIC SH2 DOMAIN-CONTAINING PROTEIN"/>
    <property type="match status" value="1"/>
</dbReference>
<evidence type="ECO:0000313" key="6">
    <source>
        <dbReference type="Proteomes" id="UP000694546"/>
    </source>
</evidence>
<dbReference type="Gene3D" id="3.30.505.10">
    <property type="entry name" value="SH2 domain"/>
    <property type="match status" value="1"/>
</dbReference>
<dbReference type="Pfam" id="PF00017">
    <property type="entry name" value="SH2"/>
    <property type="match status" value="1"/>
</dbReference>
<accession>A0A8C5FHE3</accession>
<evidence type="ECO:0000313" key="5">
    <source>
        <dbReference type="Ensembl" id="ENSGMOP00000036751.1"/>
    </source>
</evidence>
<dbReference type="Proteomes" id="UP000694546">
    <property type="component" value="Chromosome 12"/>
</dbReference>
<reference evidence="5" key="2">
    <citation type="submission" date="2025-09" db="UniProtKB">
        <authorList>
            <consortium name="Ensembl"/>
        </authorList>
    </citation>
    <scope>IDENTIFICATION</scope>
</reference>
<dbReference type="PRINTS" id="PR00401">
    <property type="entry name" value="SH2DOMAIN"/>
</dbReference>
<keyword evidence="1 2" id="KW-0727">SH2 domain</keyword>
<evidence type="ECO:0000256" key="3">
    <source>
        <dbReference type="SAM" id="MobiDB-lite"/>
    </source>
</evidence>
<protein>
    <submittedName>
        <fullName evidence="5">Hematopoietic SH2 domain containing</fullName>
    </submittedName>
</protein>
<dbReference type="PROSITE" id="PS50001">
    <property type="entry name" value="SH2"/>
    <property type="match status" value="1"/>
</dbReference>
<evidence type="ECO:0000256" key="2">
    <source>
        <dbReference type="PROSITE-ProRule" id="PRU00191"/>
    </source>
</evidence>
<dbReference type="SMART" id="SM00252">
    <property type="entry name" value="SH2"/>
    <property type="match status" value="1"/>
</dbReference>
<dbReference type="InterPro" id="IPR000980">
    <property type="entry name" value="SH2"/>
</dbReference>
<dbReference type="InterPro" id="IPR036860">
    <property type="entry name" value="SH2_dom_sf"/>
</dbReference>
<evidence type="ECO:0000259" key="4">
    <source>
        <dbReference type="PROSITE" id="PS50001"/>
    </source>
</evidence>
<dbReference type="SUPFAM" id="SSF55550">
    <property type="entry name" value="SH2 domain"/>
    <property type="match status" value="1"/>
</dbReference>
<feature type="region of interest" description="Disordered" evidence="3">
    <location>
        <begin position="147"/>
        <end position="166"/>
    </location>
</feature>
<dbReference type="GO" id="GO:0005737">
    <property type="term" value="C:cytoplasm"/>
    <property type="evidence" value="ECO:0007669"/>
    <property type="project" value="TreeGrafter"/>
</dbReference>
<dbReference type="GeneTree" id="ENSGT00940000161678"/>
<evidence type="ECO:0000256" key="1">
    <source>
        <dbReference type="ARBA" id="ARBA00022999"/>
    </source>
</evidence>
<reference evidence="5" key="1">
    <citation type="submission" date="2025-08" db="UniProtKB">
        <authorList>
            <consortium name="Ensembl"/>
        </authorList>
    </citation>
    <scope>IDENTIFICATION</scope>
</reference>